<evidence type="ECO:0000313" key="2">
    <source>
        <dbReference type="Proteomes" id="UP000194141"/>
    </source>
</evidence>
<dbReference type="STRING" id="1562698.DESAMIL20_1118"/>
<protein>
    <submittedName>
        <fullName evidence="1">Uncharacterized protein</fullName>
    </submittedName>
</protein>
<dbReference type="Proteomes" id="UP000194141">
    <property type="component" value="Unassembled WGS sequence"/>
</dbReference>
<organism evidence="1 2">
    <name type="scientific">Desulfurella amilsii</name>
    <dbReference type="NCBI Taxonomy" id="1562698"/>
    <lineage>
        <taxon>Bacteria</taxon>
        <taxon>Pseudomonadati</taxon>
        <taxon>Campylobacterota</taxon>
        <taxon>Desulfurellia</taxon>
        <taxon>Desulfurellales</taxon>
        <taxon>Desulfurellaceae</taxon>
        <taxon>Desulfurella</taxon>
    </lineage>
</organism>
<comment type="caution">
    <text evidence="1">The sequence shown here is derived from an EMBL/GenBank/DDBJ whole genome shotgun (WGS) entry which is preliminary data.</text>
</comment>
<dbReference type="AlphaFoldDB" id="A0A1X4XVM1"/>
<dbReference type="EMBL" id="MDSU01000018">
    <property type="protein sequence ID" value="OSS41565.1"/>
    <property type="molecule type" value="Genomic_DNA"/>
</dbReference>
<accession>A0A1X4XVM1</accession>
<proteinExistence type="predicted"/>
<sequence>MGFEDVFKKFVKIKFIRNLRYEPHIIEAIQYINPENFDNVLVFYKEINYLKSILLEHLTKDHIFECNIESLDKCLFEVKFDCIIVFLCKNSSNQNAIYETINKVAKKGANIFFVDYLMGNKLFNLALRLSDKTSYEDIKHATPSIFEEKNRLIDCLESKKNNITIKKFLV</sequence>
<name>A0A1X4XVM1_9BACT</name>
<dbReference type="OrthoDB" id="5512728at2"/>
<dbReference type="RefSeq" id="WP_086033812.1">
    <property type="nucleotide sequence ID" value="NZ_MDSU01000018.1"/>
</dbReference>
<keyword evidence="2" id="KW-1185">Reference proteome</keyword>
<evidence type="ECO:0000313" key="1">
    <source>
        <dbReference type="EMBL" id="OSS41565.1"/>
    </source>
</evidence>
<gene>
    <name evidence="1" type="ORF">DESAMIL20_1118</name>
</gene>
<reference evidence="1 2" key="1">
    <citation type="journal article" date="2017" name="Front. Microbiol.">
        <title>Genome Sequence of Desulfurella amilsii Strain TR1 and Comparative Genomics of Desulfurellaceae Family.</title>
        <authorList>
            <person name="Florentino A.P."/>
            <person name="Stams A.J."/>
            <person name="Sanchez-Andrea I."/>
        </authorList>
    </citation>
    <scope>NUCLEOTIDE SEQUENCE [LARGE SCALE GENOMIC DNA]</scope>
    <source>
        <strain evidence="1 2">TR1</strain>
    </source>
</reference>